<keyword evidence="2" id="KW-1185">Reference proteome</keyword>
<dbReference type="Gramene" id="Bo7g087090.1">
    <property type="protein sequence ID" value="Bo7g087090.1"/>
    <property type="gene ID" value="Bo7g087090"/>
</dbReference>
<accession>A0A0D3DBF4</accession>
<dbReference type="EnsemblPlants" id="Bo7g087090.1">
    <property type="protein sequence ID" value="Bo7g087090.1"/>
    <property type="gene ID" value="Bo7g087090"/>
</dbReference>
<evidence type="ECO:0000313" key="1">
    <source>
        <dbReference type="EnsemblPlants" id="Bo7g087090.1"/>
    </source>
</evidence>
<dbReference type="HOGENOM" id="CLU_1295984_0_0_1"/>
<organism evidence="1 2">
    <name type="scientific">Brassica oleracea var. oleracea</name>
    <dbReference type="NCBI Taxonomy" id="109376"/>
    <lineage>
        <taxon>Eukaryota</taxon>
        <taxon>Viridiplantae</taxon>
        <taxon>Streptophyta</taxon>
        <taxon>Embryophyta</taxon>
        <taxon>Tracheophyta</taxon>
        <taxon>Spermatophyta</taxon>
        <taxon>Magnoliopsida</taxon>
        <taxon>eudicotyledons</taxon>
        <taxon>Gunneridae</taxon>
        <taxon>Pentapetalae</taxon>
        <taxon>rosids</taxon>
        <taxon>malvids</taxon>
        <taxon>Brassicales</taxon>
        <taxon>Brassicaceae</taxon>
        <taxon>Brassiceae</taxon>
        <taxon>Brassica</taxon>
    </lineage>
</organism>
<dbReference type="AlphaFoldDB" id="A0A0D3DBF4"/>
<reference evidence="1" key="2">
    <citation type="submission" date="2015-03" db="UniProtKB">
        <authorList>
            <consortium name="EnsemblPlants"/>
        </authorList>
    </citation>
    <scope>IDENTIFICATION</scope>
</reference>
<sequence>MVTYCVHRSRTINFKVTSEKIIGDAITEKPVIESQQARADIRTTDTYRVRLNFMENTKNCFGYLALQSTCTAVEINMVVDSTYSNYQSPPPFLKLAFTKQYAVSEALLAKIVWRILTKPNSLLARILLSKYCYKTSFTNVSPGSAISHGLRGILVGRDLLLKHLGKVIGSGKKTNLWSDSCIHPETNLKPIGHVALQDKDLMVDDILTRETKE</sequence>
<dbReference type="OMA" id="CTAVEIN"/>
<reference evidence="1 2" key="1">
    <citation type="journal article" date="2014" name="Genome Biol.">
        <title>Transcriptome and methylome profiling reveals relics of genome dominance in the mesopolyploid Brassica oleracea.</title>
        <authorList>
            <person name="Parkin I.A."/>
            <person name="Koh C."/>
            <person name="Tang H."/>
            <person name="Robinson S.J."/>
            <person name="Kagale S."/>
            <person name="Clarke W.E."/>
            <person name="Town C.D."/>
            <person name="Nixon J."/>
            <person name="Krishnakumar V."/>
            <person name="Bidwell S.L."/>
            <person name="Denoeud F."/>
            <person name="Belcram H."/>
            <person name="Links M.G."/>
            <person name="Just J."/>
            <person name="Clarke C."/>
            <person name="Bender T."/>
            <person name="Huebert T."/>
            <person name="Mason A.S."/>
            <person name="Pires J.C."/>
            <person name="Barker G."/>
            <person name="Moore J."/>
            <person name="Walley P.G."/>
            <person name="Manoli S."/>
            <person name="Batley J."/>
            <person name="Edwards D."/>
            <person name="Nelson M.N."/>
            <person name="Wang X."/>
            <person name="Paterson A.H."/>
            <person name="King G."/>
            <person name="Bancroft I."/>
            <person name="Chalhoub B."/>
            <person name="Sharpe A.G."/>
        </authorList>
    </citation>
    <scope>NUCLEOTIDE SEQUENCE</scope>
    <source>
        <strain evidence="1 2">cv. TO1000</strain>
    </source>
</reference>
<proteinExistence type="predicted"/>
<name>A0A0D3DBF4_BRAOL</name>
<protein>
    <submittedName>
        <fullName evidence="1">Uncharacterized protein</fullName>
    </submittedName>
</protein>
<dbReference type="Proteomes" id="UP000032141">
    <property type="component" value="Chromosome C7"/>
</dbReference>
<dbReference type="eggNOG" id="KOG1075">
    <property type="taxonomic scope" value="Eukaryota"/>
</dbReference>
<evidence type="ECO:0000313" key="2">
    <source>
        <dbReference type="Proteomes" id="UP000032141"/>
    </source>
</evidence>